<comment type="function">
    <text evidence="5">Flavin prenyltransferase that catalyzes the synthesis of the prenylated FMN cofactor (prenyl-FMN) for 4-hydroxy-3-polyprenylbenzoic acid decarboxylase UbiD. The prenyltransferase is metal-independent and links a dimethylallyl moiety from dimethylallyl monophosphate (DMAP) to the flavin N5 and C6 atoms of FMN.</text>
</comment>
<feature type="binding site" evidence="5">
    <location>
        <position position="40"/>
    </location>
    <ligand>
        <name>FMN</name>
        <dbReference type="ChEBI" id="CHEBI:58210"/>
    </ligand>
</feature>
<gene>
    <name evidence="5 7" type="primary">ubiX</name>
    <name evidence="7" type="ORF">TTHT_0588</name>
</gene>
<dbReference type="KEGG" id="thyd:TTHT_0588"/>
<dbReference type="RefSeq" id="WP_201328510.1">
    <property type="nucleotide sequence ID" value="NZ_AP017470.1"/>
</dbReference>
<keyword evidence="7" id="KW-0456">Lyase</keyword>
<reference evidence="7 8" key="1">
    <citation type="journal article" date="2012" name="Extremophiles">
        <title>Thermotomaculum hydrothermale gen. nov., sp. nov., a novel heterotrophic thermophile within the phylum Acidobacteria from a deep-sea hydrothermal vent chimney in the Southern Okinawa Trough.</title>
        <authorList>
            <person name="Izumi H."/>
            <person name="Nunoura T."/>
            <person name="Miyazaki M."/>
            <person name="Mino S."/>
            <person name="Toki T."/>
            <person name="Takai K."/>
            <person name="Sako Y."/>
            <person name="Sawabe T."/>
            <person name="Nakagawa S."/>
        </authorList>
    </citation>
    <scope>NUCLEOTIDE SEQUENCE [LARGE SCALE GENOMIC DNA]</scope>
    <source>
        <strain evidence="7 8">AC55</strain>
    </source>
</reference>
<comment type="caution">
    <text evidence="5">Lacks conserved residue(s) required for the propagation of feature annotation.</text>
</comment>
<dbReference type="Pfam" id="PF02441">
    <property type="entry name" value="Flavoprotein"/>
    <property type="match status" value="1"/>
</dbReference>
<evidence type="ECO:0000256" key="5">
    <source>
        <dbReference type="HAMAP-Rule" id="MF_01984"/>
    </source>
</evidence>
<dbReference type="InterPro" id="IPR036551">
    <property type="entry name" value="Flavin_trans-like"/>
</dbReference>
<evidence type="ECO:0000256" key="1">
    <source>
        <dbReference type="ARBA" id="ARBA00022602"/>
    </source>
</evidence>
<dbReference type="HAMAP" id="MF_01984">
    <property type="entry name" value="ubiX_pad"/>
    <property type="match status" value="1"/>
</dbReference>
<evidence type="ECO:0000259" key="6">
    <source>
        <dbReference type="Pfam" id="PF02441"/>
    </source>
</evidence>
<feature type="domain" description="Flavoprotein" evidence="6">
    <location>
        <begin position="3"/>
        <end position="168"/>
    </location>
</feature>
<dbReference type="Gene3D" id="3.40.50.1950">
    <property type="entry name" value="Flavin prenyltransferase-like"/>
    <property type="match status" value="1"/>
</dbReference>
<dbReference type="SUPFAM" id="SSF52507">
    <property type="entry name" value="Homo-oligomeric flavin-containing Cys decarboxylases, HFCD"/>
    <property type="match status" value="1"/>
</dbReference>
<keyword evidence="4 5" id="KW-0808">Transferase</keyword>
<sequence length="191" mass="21511">MKKRIAVAVTGASGLKLGDYFLRKLAIHSEYFEKIFVIFSENAKYVAQSEGFSLDFDFYKKHFDLLNDRDFASPIASGSYPLDGMVIIPCSVSSLASIATGVGINLIHRAADVCLKERRKLILVPRETPLSPIHLENMHKLSLAGAIIAPFIPSFYNKPESIEDMLDFFSLRILDLLGISLKDERRWKIDE</sequence>
<feature type="binding site" evidence="5">
    <location>
        <position position="156"/>
    </location>
    <ligand>
        <name>dimethylallyl phosphate</name>
        <dbReference type="ChEBI" id="CHEBI:88052"/>
    </ligand>
</feature>
<evidence type="ECO:0000256" key="4">
    <source>
        <dbReference type="ARBA" id="ARBA00022679"/>
    </source>
</evidence>
<evidence type="ECO:0000313" key="8">
    <source>
        <dbReference type="Proteomes" id="UP000595564"/>
    </source>
</evidence>
<proteinExistence type="inferred from homology"/>
<dbReference type="NCBIfam" id="TIGR00421">
    <property type="entry name" value="ubiX_pad"/>
    <property type="match status" value="1"/>
</dbReference>
<dbReference type="GO" id="GO:0106141">
    <property type="term" value="F:flavin prenyltransferase activity"/>
    <property type="evidence" value="ECO:0007669"/>
    <property type="project" value="UniProtKB-EC"/>
</dbReference>
<keyword evidence="1 5" id="KW-0637">Prenyltransferase</keyword>
<evidence type="ECO:0000256" key="2">
    <source>
        <dbReference type="ARBA" id="ARBA00022630"/>
    </source>
</evidence>
<comment type="catalytic activity">
    <reaction evidence="5">
        <text>dimethylallyl phosphate + FMNH2 = prenylated FMNH2 + phosphate</text>
        <dbReference type="Rhea" id="RHEA:37743"/>
        <dbReference type="ChEBI" id="CHEBI:43474"/>
        <dbReference type="ChEBI" id="CHEBI:57618"/>
        <dbReference type="ChEBI" id="CHEBI:87467"/>
        <dbReference type="ChEBI" id="CHEBI:88052"/>
        <dbReference type="EC" id="2.5.1.129"/>
    </reaction>
</comment>
<dbReference type="InterPro" id="IPR004507">
    <property type="entry name" value="UbiX-like"/>
</dbReference>
<organism evidence="7 8">
    <name type="scientific">Thermotomaculum hydrothermale</name>
    <dbReference type="NCBI Taxonomy" id="981385"/>
    <lineage>
        <taxon>Bacteria</taxon>
        <taxon>Pseudomonadati</taxon>
        <taxon>Acidobacteriota</taxon>
        <taxon>Holophagae</taxon>
        <taxon>Thermotomaculales</taxon>
        <taxon>Thermotomaculaceae</taxon>
        <taxon>Thermotomaculum</taxon>
    </lineage>
</organism>
<keyword evidence="8" id="KW-1185">Reference proteome</keyword>
<feature type="binding site" evidence="5">
    <location>
        <position position="126"/>
    </location>
    <ligand>
        <name>FMN</name>
        <dbReference type="ChEBI" id="CHEBI:58210"/>
    </ligand>
</feature>
<accession>A0A7R6PT63</accession>
<dbReference type="NCBIfam" id="NF004685">
    <property type="entry name" value="PRK06029.1"/>
    <property type="match status" value="1"/>
</dbReference>
<evidence type="ECO:0000313" key="7">
    <source>
        <dbReference type="EMBL" id="BBB32172.1"/>
    </source>
</evidence>
<evidence type="ECO:0000256" key="3">
    <source>
        <dbReference type="ARBA" id="ARBA00022643"/>
    </source>
</evidence>
<dbReference type="EC" id="2.5.1.129" evidence="5"/>
<keyword evidence="2 5" id="KW-0285">Flavoprotein</keyword>
<keyword evidence="3 5" id="KW-0288">FMN</keyword>
<name>A0A7R6PT63_9BACT</name>
<feature type="binding site" evidence="5">
    <location>
        <position position="172"/>
    </location>
    <ligand>
        <name>dimethylallyl phosphate</name>
        <dbReference type="ChEBI" id="CHEBI:88052"/>
    </ligand>
</feature>
<dbReference type="Proteomes" id="UP000595564">
    <property type="component" value="Chromosome"/>
</dbReference>
<comment type="similarity">
    <text evidence="5">Belongs to the UbiX/PAD1 family.</text>
</comment>
<dbReference type="AlphaFoldDB" id="A0A7R6PT63"/>
<dbReference type="InterPro" id="IPR003382">
    <property type="entry name" value="Flavoprotein"/>
</dbReference>
<feature type="binding site" evidence="5">
    <location>
        <begin position="91"/>
        <end position="94"/>
    </location>
    <ligand>
        <name>FMN</name>
        <dbReference type="ChEBI" id="CHEBI:58210"/>
    </ligand>
</feature>
<dbReference type="GO" id="GO:0016829">
    <property type="term" value="F:lyase activity"/>
    <property type="evidence" value="ECO:0007669"/>
    <property type="project" value="UniProtKB-KW"/>
</dbReference>
<protein>
    <recommendedName>
        <fullName evidence="5">Flavin prenyltransferase UbiX</fullName>
        <ecNumber evidence="5">2.5.1.129</ecNumber>
    </recommendedName>
</protein>
<feature type="binding site" evidence="5">
    <location>
        <begin position="11"/>
        <end position="13"/>
    </location>
    <ligand>
        <name>FMN</name>
        <dbReference type="ChEBI" id="CHEBI:58210"/>
    </ligand>
</feature>
<dbReference type="EMBL" id="AP017470">
    <property type="protein sequence ID" value="BBB32172.1"/>
    <property type="molecule type" value="Genomic_DNA"/>
</dbReference>